<protein>
    <recommendedName>
        <fullName evidence="1">NAD(+) ADP-ribosyltransferase</fullName>
        <ecNumber evidence="1">2.4.2.30</ecNumber>
    </recommendedName>
</protein>
<feature type="repeat" description="ANK" evidence="8">
    <location>
        <begin position="75"/>
        <end position="107"/>
    </location>
</feature>
<dbReference type="Pfam" id="PF12796">
    <property type="entry name" value="Ank_2"/>
    <property type="match status" value="1"/>
</dbReference>
<dbReference type="InterPro" id="IPR002110">
    <property type="entry name" value="Ankyrin_rpt"/>
</dbReference>
<feature type="repeat" description="ANK" evidence="8">
    <location>
        <begin position="142"/>
        <end position="174"/>
    </location>
</feature>
<feature type="repeat" description="ANK" evidence="8">
    <location>
        <begin position="108"/>
        <end position="140"/>
    </location>
</feature>
<dbReference type="InterPro" id="IPR001660">
    <property type="entry name" value="SAM"/>
</dbReference>
<evidence type="ECO:0000313" key="11">
    <source>
        <dbReference type="Proteomes" id="UP000187209"/>
    </source>
</evidence>
<proteinExistence type="inferred from homology"/>
<dbReference type="PROSITE" id="PS50105">
    <property type="entry name" value="SAM_DOMAIN"/>
    <property type="match status" value="1"/>
</dbReference>
<dbReference type="Pfam" id="PF07647">
    <property type="entry name" value="SAM_2"/>
    <property type="match status" value="1"/>
</dbReference>
<evidence type="ECO:0000256" key="4">
    <source>
        <dbReference type="ARBA" id="ARBA00022737"/>
    </source>
</evidence>
<accession>A0A1R2D1J2</accession>
<dbReference type="Gene3D" id="1.10.150.50">
    <property type="entry name" value="Transcription Factor, Ets-1"/>
    <property type="match status" value="2"/>
</dbReference>
<comment type="caution">
    <text evidence="10">The sequence shown here is derived from an EMBL/GenBank/DDBJ whole genome shotgun (WGS) entry which is preliminary data.</text>
</comment>
<dbReference type="GO" id="GO:0004842">
    <property type="term" value="F:ubiquitin-protein transferase activity"/>
    <property type="evidence" value="ECO:0007669"/>
    <property type="project" value="TreeGrafter"/>
</dbReference>
<dbReference type="EC" id="2.4.2.30" evidence="1"/>
<evidence type="ECO:0000256" key="6">
    <source>
        <dbReference type="ARBA" id="ARBA00024347"/>
    </source>
</evidence>
<evidence type="ECO:0000256" key="8">
    <source>
        <dbReference type="PROSITE-ProRule" id="PRU00023"/>
    </source>
</evidence>
<keyword evidence="4" id="KW-0677">Repeat</keyword>
<evidence type="ECO:0000256" key="2">
    <source>
        <dbReference type="ARBA" id="ARBA00022676"/>
    </source>
</evidence>
<keyword evidence="5 8" id="KW-0040">ANK repeat</keyword>
<keyword evidence="11" id="KW-1185">Reference proteome</keyword>
<evidence type="ECO:0000256" key="1">
    <source>
        <dbReference type="ARBA" id="ARBA00012020"/>
    </source>
</evidence>
<dbReference type="Gene3D" id="1.25.40.20">
    <property type="entry name" value="Ankyrin repeat-containing domain"/>
    <property type="match status" value="2"/>
</dbReference>
<evidence type="ECO:0000259" key="9">
    <source>
        <dbReference type="PROSITE" id="PS50105"/>
    </source>
</evidence>
<sequence>MNEGQQKCFKNAISNFESNSIACIGRPSAQAFEESIKINKNLNWSPLHRSVNSGNIQTARYLLSQGTDPDIVNIHGETALHQASDTSQYEIAELLLTHNADPNMQQKDGETPLHLCSFKGDSRMVVLLLKYGSDPNIQNFTNLRTPLHYAVDCNYVDCAIAMMAEGADPSIKDKEGLTVYELSPSSEIEALLKHFFKRSSSISSFINPFNDFGGTGEGTTYLISDLGDDKGSITDTQYIKHSSKPSNIEIKEIYIWLESIKLEELYETLVDAGYDNSLAMTQQMKGPMPITETDLQQIGVNKPGHRKRILWKLEEDHHDKHKRQKSSSMLRCCGQIRDGTGAIVNIPNLLQMLKEANAEDYFENFLQAGYENYEFILAQFSSKYGITKDILANEIGIREPRLCRKFLNKISNDVLIYKPPEISYEEGKFSACELCIVA</sequence>
<dbReference type="SUPFAM" id="SSF47769">
    <property type="entry name" value="SAM/Pointed domain"/>
    <property type="match status" value="1"/>
</dbReference>
<keyword evidence="2" id="KW-0328">Glycosyltransferase</keyword>
<feature type="domain" description="SAM" evidence="9">
    <location>
        <begin position="248"/>
        <end position="314"/>
    </location>
</feature>
<dbReference type="PANTHER" id="PTHR24171:SF8">
    <property type="entry name" value="BRCA1-ASSOCIATED RING DOMAIN PROTEIN 1"/>
    <property type="match status" value="1"/>
</dbReference>
<keyword evidence="3" id="KW-0808">Transferase</keyword>
<dbReference type="PANTHER" id="PTHR24171">
    <property type="entry name" value="ANKYRIN REPEAT DOMAIN-CONTAINING PROTEIN 39-RELATED"/>
    <property type="match status" value="1"/>
</dbReference>
<dbReference type="InterPro" id="IPR013761">
    <property type="entry name" value="SAM/pointed_sf"/>
</dbReference>
<keyword evidence="3" id="KW-0548">Nucleotidyltransferase</keyword>
<feature type="repeat" description="ANK" evidence="8">
    <location>
        <begin position="42"/>
        <end position="74"/>
    </location>
</feature>
<reference evidence="10 11" key="1">
    <citation type="submission" date="2016-11" db="EMBL/GenBank/DDBJ databases">
        <title>The macronuclear genome of Stentor coeruleus: a giant cell with tiny introns.</title>
        <authorList>
            <person name="Slabodnick M."/>
            <person name="Ruby J.G."/>
            <person name="Reiff S.B."/>
            <person name="Swart E.C."/>
            <person name="Gosai S."/>
            <person name="Prabakaran S."/>
            <person name="Witkowska E."/>
            <person name="Larue G.E."/>
            <person name="Fisher S."/>
            <person name="Freeman R.M."/>
            <person name="Gunawardena J."/>
            <person name="Chu W."/>
            <person name="Stover N.A."/>
            <person name="Gregory B.D."/>
            <person name="Nowacki M."/>
            <person name="Derisi J."/>
            <person name="Roy S.W."/>
            <person name="Marshall W.F."/>
            <person name="Sood P."/>
        </authorList>
    </citation>
    <scope>NUCLEOTIDE SEQUENCE [LARGE SCALE GENOMIC DNA]</scope>
    <source>
        <strain evidence="10">WM001</strain>
    </source>
</reference>
<dbReference type="Proteomes" id="UP000187209">
    <property type="component" value="Unassembled WGS sequence"/>
</dbReference>
<dbReference type="EMBL" id="MPUH01000017">
    <property type="protein sequence ID" value="OMJ95122.1"/>
    <property type="molecule type" value="Genomic_DNA"/>
</dbReference>
<dbReference type="Pfam" id="PF00023">
    <property type="entry name" value="Ank"/>
    <property type="match status" value="1"/>
</dbReference>
<dbReference type="Pfam" id="PF13857">
    <property type="entry name" value="Ank_5"/>
    <property type="match status" value="1"/>
</dbReference>
<dbReference type="GO" id="GO:0003950">
    <property type="term" value="F:NAD+ poly-ADP-ribosyltransferase activity"/>
    <property type="evidence" value="ECO:0007669"/>
    <property type="project" value="UniProtKB-EC"/>
</dbReference>
<organism evidence="10 11">
    <name type="scientific">Stentor coeruleus</name>
    <dbReference type="NCBI Taxonomy" id="5963"/>
    <lineage>
        <taxon>Eukaryota</taxon>
        <taxon>Sar</taxon>
        <taxon>Alveolata</taxon>
        <taxon>Ciliophora</taxon>
        <taxon>Postciliodesmatophora</taxon>
        <taxon>Heterotrichea</taxon>
        <taxon>Heterotrichida</taxon>
        <taxon>Stentoridae</taxon>
        <taxon>Stentor</taxon>
    </lineage>
</organism>
<dbReference type="PROSITE" id="PS50088">
    <property type="entry name" value="ANK_REPEAT"/>
    <property type="match status" value="4"/>
</dbReference>
<dbReference type="SUPFAM" id="SSF48403">
    <property type="entry name" value="Ankyrin repeat"/>
    <property type="match status" value="1"/>
</dbReference>
<dbReference type="InterPro" id="IPR036770">
    <property type="entry name" value="Ankyrin_rpt-contain_sf"/>
</dbReference>
<dbReference type="AlphaFoldDB" id="A0A1R2D1J2"/>
<gene>
    <name evidence="10" type="ORF">SteCoe_1665</name>
</gene>
<comment type="similarity">
    <text evidence="6">Belongs to the ARTD/PARP family.</text>
</comment>
<dbReference type="PROSITE" id="PS50297">
    <property type="entry name" value="ANK_REP_REGION"/>
    <property type="match status" value="4"/>
</dbReference>
<evidence type="ECO:0000313" key="10">
    <source>
        <dbReference type="EMBL" id="OMJ95122.1"/>
    </source>
</evidence>
<dbReference type="GO" id="GO:0085020">
    <property type="term" value="P:protein K6-linked ubiquitination"/>
    <property type="evidence" value="ECO:0007669"/>
    <property type="project" value="TreeGrafter"/>
</dbReference>
<evidence type="ECO:0000256" key="5">
    <source>
        <dbReference type="ARBA" id="ARBA00023043"/>
    </source>
</evidence>
<dbReference type="OrthoDB" id="10266001at2759"/>
<dbReference type="GO" id="GO:0016779">
    <property type="term" value="F:nucleotidyltransferase activity"/>
    <property type="evidence" value="ECO:0007669"/>
    <property type="project" value="UniProtKB-KW"/>
</dbReference>
<evidence type="ECO:0000256" key="7">
    <source>
        <dbReference type="ARBA" id="ARBA00033987"/>
    </source>
</evidence>
<evidence type="ECO:0000256" key="3">
    <source>
        <dbReference type="ARBA" id="ARBA00022695"/>
    </source>
</evidence>
<name>A0A1R2D1J2_9CILI</name>
<dbReference type="SMART" id="SM00454">
    <property type="entry name" value="SAM"/>
    <property type="match status" value="1"/>
</dbReference>
<dbReference type="SMART" id="SM00248">
    <property type="entry name" value="ANK"/>
    <property type="match status" value="4"/>
</dbReference>
<comment type="catalytic activity">
    <reaction evidence="7">
        <text>NAD(+) + (ADP-D-ribosyl)n-acceptor = nicotinamide + (ADP-D-ribosyl)n+1-acceptor + H(+).</text>
        <dbReference type="EC" id="2.4.2.30"/>
    </reaction>
</comment>